<dbReference type="AlphaFoldDB" id="A0A6A6P1S8"/>
<protein>
    <recommendedName>
        <fullName evidence="4">L-ornithine N(5)-monooxygenase [NAD(P)H]</fullName>
        <ecNumber evidence="4">1.14.13.196</ecNumber>
    </recommendedName>
</protein>
<evidence type="ECO:0000256" key="10">
    <source>
        <dbReference type="ARBA" id="ARBA00049248"/>
    </source>
</evidence>
<evidence type="ECO:0000256" key="5">
    <source>
        <dbReference type="ARBA" id="ARBA00022630"/>
    </source>
</evidence>
<dbReference type="PANTHER" id="PTHR42802">
    <property type="entry name" value="MONOOXYGENASE"/>
    <property type="match status" value="1"/>
</dbReference>
<dbReference type="InterPro" id="IPR025700">
    <property type="entry name" value="Lys/Orn_oxygenase"/>
</dbReference>
<evidence type="ECO:0000256" key="3">
    <source>
        <dbReference type="ARBA" id="ARBA00007588"/>
    </source>
</evidence>
<evidence type="ECO:0000256" key="6">
    <source>
        <dbReference type="ARBA" id="ARBA00022827"/>
    </source>
</evidence>
<evidence type="ECO:0000256" key="11">
    <source>
        <dbReference type="SAM" id="MobiDB-lite"/>
    </source>
</evidence>
<name>A0A6A6P1S8_9PEZI</name>
<organism evidence="12 13">
    <name type="scientific">Lineolata rhizophorae</name>
    <dbReference type="NCBI Taxonomy" id="578093"/>
    <lineage>
        <taxon>Eukaryota</taxon>
        <taxon>Fungi</taxon>
        <taxon>Dikarya</taxon>
        <taxon>Ascomycota</taxon>
        <taxon>Pezizomycotina</taxon>
        <taxon>Dothideomycetes</taxon>
        <taxon>Dothideomycetes incertae sedis</taxon>
        <taxon>Lineolatales</taxon>
        <taxon>Lineolataceae</taxon>
        <taxon>Lineolata</taxon>
    </lineage>
</organism>
<dbReference type="InterPro" id="IPR036188">
    <property type="entry name" value="FAD/NAD-bd_sf"/>
</dbReference>
<comment type="catalytic activity">
    <reaction evidence="9">
        <text>L-ornithine + NADPH + O2 = N(5)-hydroxy-L-ornithine + NADP(+) + H2O</text>
        <dbReference type="Rhea" id="RHEA:41508"/>
        <dbReference type="ChEBI" id="CHEBI:15377"/>
        <dbReference type="ChEBI" id="CHEBI:15379"/>
        <dbReference type="ChEBI" id="CHEBI:46911"/>
        <dbReference type="ChEBI" id="CHEBI:57783"/>
        <dbReference type="ChEBI" id="CHEBI:58349"/>
        <dbReference type="ChEBI" id="CHEBI:78275"/>
        <dbReference type="EC" id="1.14.13.196"/>
    </reaction>
</comment>
<accession>A0A6A6P1S8</accession>
<evidence type="ECO:0000313" key="12">
    <source>
        <dbReference type="EMBL" id="KAF2457981.1"/>
    </source>
</evidence>
<feature type="region of interest" description="Disordered" evidence="11">
    <location>
        <begin position="1"/>
        <end position="27"/>
    </location>
</feature>
<dbReference type="GO" id="GO:0006879">
    <property type="term" value="P:intracellular iron ion homeostasis"/>
    <property type="evidence" value="ECO:0007669"/>
    <property type="project" value="TreeGrafter"/>
</dbReference>
<sequence length="517" mass="58314">MSPHVDDLEMPSEEFKGTNGLDGIRNGSYSDHHDNHTFYDDAMRPLSATAGVNSYLEQTHPEEMHDLVCVGFGPASLAIAVALHDFLEQSKAPAELSSLRGRSPKVVFLEKQKQFAWHAGMLLPGAKMQITFLKDMASLRNPRSEFTFINYLFKHDRLVQFTNLDTFLPQRIEYEDYMRWCAQHFDNVVEYAQEGLEVLPEKSDRNSAQIDSFVVKSRDTGTGEVTARRARHVVIAVGGRPSFPKAFPANHPRVIHSSQYTSAVPNVLKETLYPYSVAVVGAGQSAAEIFDTIHSQYPNSKTRLLIRGSALRPSDDSPFVNEIFNPSSVDDVYHQSPELRATALAADRATNYGVVRLTLLEKIYSTLYTQRIRLGPEEEKWPHRILSHRNVNQVEDSPVIPGGVRLHMSNRSGDFQCNACNVDDEVLDVDLVLVASGYSRDAHEGLLRGAQWLKPAHDEDKWTVQRNYRVKFTEGRVSNDAGVWLQGCCENTHGVSYNTLLVTDFFEWQHEFNFVIA</sequence>
<evidence type="ECO:0000256" key="2">
    <source>
        <dbReference type="ARBA" id="ARBA00004924"/>
    </source>
</evidence>
<reference evidence="12" key="1">
    <citation type="journal article" date="2020" name="Stud. Mycol.">
        <title>101 Dothideomycetes genomes: a test case for predicting lifestyles and emergence of pathogens.</title>
        <authorList>
            <person name="Haridas S."/>
            <person name="Albert R."/>
            <person name="Binder M."/>
            <person name="Bloem J."/>
            <person name="Labutti K."/>
            <person name="Salamov A."/>
            <person name="Andreopoulos B."/>
            <person name="Baker S."/>
            <person name="Barry K."/>
            <person name="Bills G."/>
            <person name="Bluhm B."/>
            <person name="Cannon C."/>
            <person name="Castanera R."/>
            <person name="Culley D."/>
            <person name="Daum C."/>
            <person name="Ezra D."/>
            <person name="Gonzalez J."/>
            <person name="Henrissat B."/>
            <person name="Kuo A."/>
            <person name="Liang C."/>
            <person name="Lipzen A."/>
            <person name="Lutzoni F."/>
            <person name="Magnuson J."/>
            <person name="Mondo S."/>
            <person name="Nolan M."/>
            <person name="Ohm R."/>
            <person name="Pangilinan J."/>
            <person name="Park H.-J."/>
            <person name="Ramirez L."/>
            <person name="Alfaro M."/>
            <person name="Sun H."/>
            <person name="Tritt A."/>
            <person name="Yoshinaga Y."/>
            <person name="Zwiers L.-H."/>
            <person name="Turgeon B."/>
            <person name="Goodwin S."/>
            <person name="Spatafora J."/>
            <person name="Crous P."/>
            <person name="Grigoriev I."/>
        </authorList>
    </citation>
    <scope>NUCLEOTIDE SEQUENCE</scope>
    <source>
        <strain evidence="12">ATCC 16933</strain>
    </source>
</reference>
<comment type="pathway">
    <text evidence="2">Siderophore biosynthesis.</text>
</comment>
<evidence type="ECO:0000256" key="1">
    <source>
        <dbReference type="ARBA" id="ARBA00001974"/>
    </source>
</evidence>
<dbReference type="GO" id="GO:0016491">
    <property type="term" value="F:oxidoreductase activity"/>
    <property type="evidence" value="ECO:0007669"/>
    <property type="project" value="UniProtKB-KW"/>
</dbReference>
<dbReference type="Proteomes" id="UP000799766">
    <property type="component" value="Unassembled WGS sequence"/>
</dbReference>
<evidence type="ECO:0000256" key="4">
    <source>
        <dbReference type="ARBA" id="ARBA00012881"/>
    </source>
</evidence>
<gene>
    <name evidence="12" type="ORF">BDY21DRAFT_20487</name>
</gene>
<keyword evidence="6" id="KW-0274">FAD</keyword>
<dbReference type="SUPFAM" id="SSF51905">
    <property type="entry name" value="FAD/NAD(P)-binding domain"/>
    <property type="match status" value="1"/>
</dbReference>
<keyword evidence="8" id="KW-0560">Oxidoreductase</keyword>
<dbReference type="PRINTS" id="PR00368">
    <property type="entry name" value="FADPNR"/>
</dbReference>
<dbReference type="EC" id="1.14.13.196" evidence="4"/>
<evidence type="ECO:0000313" key="13">
    <source>
        <dbReference type="Proteomes" id="UP000799766"/>
    </source>
</evidence>
<keyword evidence="13" id="KW-1185">Reference proteome</keyword>
<comment type="catalytic activity">
    <reaction evidence="10">
        <text>L-ornithine + NADH + O2 = N(5)-hydroxy-L-ornithine + NAD(+) + H2O</text>
        <dbReference type="Rhea" id="RHEA:41512"/>
        <dbReference type="ChEBI" id="CHEBI:15377"/>
        <dbReference type="ChEBI" id="CHEBI:15379"/>
        <dbReference type="ChEBI" id="CHEBI:46911"/>
        <dbReference type="ChEBI" id="CHEBI:57540"/>
        <dbReference type="ChEBI" id="CHEBI:57945"/>
        <dbReference type="ChEBI" id="CHEBI:78275"/>
        <dbReference type="EC" id="1.14.13.196"/>
    </reaction>
</comment>
<dbReference type="OrthoDB" id="3519933at2759"/>
<keyword evidence="5" id="KW-0285">Flavoprotein</keyword>
<evidence type="ECO:0000256" key="9">
    <source>
        <dbReference type="ARBA" id="ARBA00047598"/>
    </source>
</evidence>
<dbReference type="Pfam" id="PF13434">
    <property type="entry name" value="Lys_Orn_oxgnase"/>
    <property type="match status" value="1"/>
</dbReference>
<dbReference type="EMBL" id="MU001679">
    <property type="protein sequence ID" value="KAF2457981.1"/>
    <property type="molecule type" value="Genomic_DNA"/>
</dbReference>
<evidence type="ECO:0000256" key="8">
    <source>
        <dbReference type="ARBA" id="ARBA00023002"/>
    </source>
</evidence>
<proteinExistence type="inferred from homology"/>
<evidence type="ECO:0000256" key="7">
    <source>
        <dbReference type="ARBA" id="ARBA00022857"/>
    </source>
</evidence>
<dbReference type="PANTHER" id="PTHR42802:SF1">
    <property type="entry name" value="L-ORNITHINE N(5)-MONOOXYGENASE"/>
    <property type="match status" value="1"/>
</dbReference>
<comment type="cofactor">
    <cofactor evidence="1">
        <name>FAD</name>
        <dbReference type="ChEBI" id="CHEBI:57692"/>
    </cofactor>
</comment>
<comment type="similarity">
    <text evidence="3">Belongs to the lysine N(6)-hydroxylase/L-ornithine N(5)-oxygenase family.</text>
</comment>
<dbReference type="Gene3D" id="3.50.50.60">
    <property type="entry name" value="FAD/NAD(P)-binding domain"/>
    <property type="match status" value="1"/>
</dbReference>
<keyword evidence="7" id="KW-0521">NADP</keyword>